<accession>A0ABU5RII2</accession>
<dbReference type="RefSeq" id="WP_323335083.1">
    <property type="nucleotide sequence ID" value="NZ_JAYFSI010000014.1"/>
</dbReference>
<keyword evidence="2" id="KW-0812">Transmembrane</keyword>
<evidence type="ECO:0000256" key="2">
    <source>
        <dbReference type="SAM" id="Phobius"/>
    </source>
</evidence>
<keyword evidence="2" id="KW-0472">Membrane</keyword>
<protein>
    <submittedName>
        <fullName evidence="3">Uncharacterized protein</fullName>
    </submittedName>
</protein>
<evidence type="ECO:0000313" key="3">
    <source>
        <dbReference type="EMBL" id="MEA5366086.1"/>
    </source>
</evidence>
<keyword evidence="2" id="KW-1133">Transmembrane helix</keyword>
<gene>
    <name evidence="3" type="ORF">VA596_41620</name>
</gene>
<feature type="region of interest" description="Disordered" evidence="1">
    <location>
        <begin position="26"/>
        <end position="45"/>
    </location>
</feature>
<feature type="transmembrane region" description="Helical" evidence="2">
    <location>
        <begin position="5"/>
        <end position="24"/>
    </location>
</feature>
<comment type="caution">
    <text evidence="3">The sequence shown here is derived from an EMBL/GenBank/DDBJ whole genome shotgun (WGS) entry which is preliminary data.</text>
</comment>
<name>A0ABU5RII2_9PSEU</name>
<evidence type="ECO:0000313" key="4">
    <source>
        <dbReference type="Proteomes" id="UP001304298"/>
    </source>
</evidence>
<sequence>MSGRALLACVAVVFVVLLVWFMSIDDEVNDPNGPWGGTSEWEVRP</sequence>
<organism evidence="3 4">
    <name type="scientific">Amycolatopsis heterodermiae</name>
    <dbReference type="NCBI Taxonomy" id="3110235"/>
    <lineage>
        <taxon>Bacteria</taxon>
        <taxon>Bacillati</taxon>
        <taxon>Actinomycetota</taxon>
        <taxon>Actinomycetes</taxon>
        <taxon>Pseudonocardiales</taxon>
        <taxon>Pseudonocardiaceae</taxon>
        <taxon>Amycolatopsis</taxon>
    </lineage>
</organism>
<keyword evidence="4" id="KW-1185">Reference proteome</keyword>
<dbReference type="EMBL" id="JAYFSI010000014">
    <property type="protein sequence ID" value="MEA5366086.1"/>
    <property type="molecule type" value="Genomic_DNA"/>
</dbReference>
<proteinExistence type="predicted"/>
<dbReference type="Proteomes" id="UP001304298">
    <property type="component" value="Unassembled WGS sequence"/>
</dbReference>
<evidence type="ECO:0000256" key="1">
    <source>
        <dbReference type="SAM" id="MobiDB-lite"/>
    </source>
</evidence>
<reference evidence="3 4" key="1">
    <citation type="submission" date="2023-12" db="EMBL/GenBank/DDBJ databases">
        <title>Amycolatopsis sp. V23-08.</title>
        <authorList>
            <person name="Somphong A."/>
        </authorList>
    </citation>
    <scope>NUCLEOTIDE SEQUENCE [LARGE SCALE GENOMIC DNA]</scope>
    <source>
        <strain evidence="3 4">V23-08</strain>
    </source>
</reference>